<dbReference type="Proteomes" id="UP000730618">
    <property type="component" value="Unassembled WGS sequence"/>
</dbReference>
<organism evidence="1 2">
    <name type="scientific">Paenibacillus allorhizosphaerae</name>
    <dbReference type="NCBI Taxonomy" id="2849866"/>
    <lineage>
        <taxon>Bacteria</taxon>
        <taxon>Bacillati</taxon>
        <taxon>Bacillota</taxon>
        <taxon>Bacilli</taxon>
        <taxon>Bacillales</taxon>
        <taxon>Paenibacillaceae</taxon>
        <taxon>Paenibacillus</taxon>
    </lineage>
</organism>
<accession>A0ABM8VUU4</accession>
<proteinExistence type="predicted"/>
<reference evidence="1 2" key="1">
    <citation type="submission" date="2021-06" db="EMBL/GenBank/DDBJ databases">
        <authorList>
            <person name="Criscuolo A."/>
        </authorList>
    </citation>
    <scope>NUCLEOTIDE SEQUENCE [LARGE SCALE GENOMIC DNA]</scope>
    <source>
        <strain evidence="2">CIP 111802</strain>
    </source>
</reference>
<comment type="caution">
    <text evidence="1">The sequence shown here is derived from an EMBL/GenBank/DDBJ whole genome shotgun (WGS) entry which is preliminary data.</text>
</comment>
<dbReference type="RefSeq" id="WP_218103379.1">
    <property type="nucleotide sequence ID" value="NZ_CAJVCE010000054.1"/>
</dbReference>
<gene>
    <name evidence="1" type="ORF">PAECIP111802_07262</name>
</gene>
<keyword evidence="2" id="KW-1185">Reference proteome</keyword>
<evidence type="ECO:0000313" key="1">
    <source>
        <dbReference type="EMBL" id="CAG7659008.1"/>
    </source>
</evidence>
<sequence length="54" mass="6307">MGEKVKSTDNRKVFKSVYRLKPGIIDILEIPDLNFLVLEGKRRREDLPKEDHLG</sequence>
<dbReference type="EMBL" id="CAJVCE010000054">
    <property type="protein sequence ID" value="CAG7659008.1"/>
    <property type="molecule type" value="Genomic_DNA"/>
</dbReference>
<evidence type="ECO:0000313" key="2">
    <source>
        <dbReference type="Proteomes" id="UP000730618"/>
    </source>
</evidence>
<name>A0ABM8VUU4_9BACL</name>
<protein>
    <submittedName>
        <fullName evidence="1">Uncharacterized protein</fullName>
    </submittedName>
</protein>